<gene>
    <name evidence="5" type="ORF">LX32DRAFT_560454</name>
</gene>
<dbReference type="SMART" id="SM01266">
    <property type="entry name" value="Mac"/>
    <property type="match status" value="1"/>
</dbReference>
<evidence type="ECO:0000313" key="6">
    <source>
        <dbReference type="Proteomes" id="UP001232148"/>
    </source>
</evidence>
<keyword evidence="2" id="KW-0808">Transferase</keyword>
<feature type="compositionally biased region" description="Basic residues" evidence="3">
    <location>
        <begin position="156"/>
        <end position="176"/>
    </location>
</feature>
<dbReference type="InterPro" id="IPR051159">
    <property type="entry name" value="Hexapeptide_acetyltransf"/>
</dbReference>
<evidence type="ECO:0000313" key="5">
    <source>
        <dbReference type="EMBL" id="KAK2029562.1"/>
    </source>
</evidence>
<sequence>MVPPVRTKKDENAIAHARTLDRVPWCEDYEKMISGMLYSCMAPELVESRNRARRIAQRFNTYVPEETASADDVADIRLGMIKELFGKVGEDVYVEPSLQVDYGCNITVGDRFYANFKLRHSRLRPCHHWRQSLLCDGREPHHGNSRDGLAVEERQHRVRGTHNHRGRLLDRSKRHGAAGSQDRQGLHNRRGGPREQGHSGLLSRSGRSGQGRQEGRPRGLDDGVVTQNNRQKSYHMSE</sequence>
<organism evidence="5 6">
    <name type="scientific">Colletotrichum zoysiae</name>
    <dbReference type="NCBI Taxonomy" id="1216348"/>
    <lineage>
        <taxon>Eukaryota</taxon>
        <taxon>Fungi</taxon>
        <taxon>Dikarya</taxon>
        <taxon>Ascomycota</taxon>
        <taxon>Pezizomycotina</taxon>
        <taxon>Sordariomycetes</taxon>
        <taxon>Hypocreomycetidae</taxon>
        <taxon>Glomerellales</taxon>
        <taxon>Glomerellaceae</taxon>
        <taxon>Colletotrichum</taxon>
        <taxon>Colletotrichum graminicola species complex</taxon>
    </lineage>
</organism>
<comment type="similarity">
    <text evidence="1">Belongs to the transferase hexapeptide repeat family.</text>
</comment>
<evidence type="ECO:0000256" key="1">
    <source>
        <dbReference type="ARBA" id="ARBA00007274"/>
    </source>
</evidence>
<keyword evidence="6" id="KW-1185">Reference proteome</keyword>
<feature type="domain" description="Maltose/galactoside acetyltransferase" evidence="4">
    <location>
        <begin position="29"/>
        <end position="90"/>
    </location>
</feature>
<dbReference type="Gene3D" id="2.160.10.10">
    <property type="entry name" value="Hexapeptide repeat proteins"/>
    <property type="match status" value="1"/>
</dbReference>
<reference evidence="5" key="1">
    <citation type="submission" date="2021-06" db="EMBL/GenBank/DDBJ databases">
        <title>Comparative genomics, transcriptomics and evolutionary studies reveal genomic signatures of adaptation to plant cell wall in hemibiotrophic fungi.</title>
        <authorList>
            <consortium name="DOE Joint Genome Institute"/>
            <person name="Baroncelli R."/>
            <person name="Diaz J.F."/>
            <person name="Benocci T."/>
            <person name="Peng M."/>
            <person name="Battaglia E."/>
            <person name="Haridas S."/>
            <person name="Andreopoulos W."/>
            <person name="Labutti K."/>
            <person name="Pangilinan J."/>
            <person name="Floch G.L."/>
            <person name="Makela M.R."/>
            <person name="Henrissat B."/>
            <person name="Grigoriev I.V."/>
            <person name="Crouch J.A."/>
            <person name="De Vries R.P."/>
            <person name="Sukno S.A."/>
            <person name="Thon M.R."/>
        </authorList>
    </citation>
    <scope>NUCLEOTIDE SEQUENCE</scope>
    <source>
        <strain evidence="5">MAFF235873</strain>
    </source>
</reference>
<name>A0AAD9M2G8_9PEZI</name>
<proteinExistence type="inferred from homology"/>
<dbReference type="InterPro" id="IPR011004">
    <property type="entry name" value="Trimer_LpxA-like_sf"/>
</dbReference>
<dbReference type="EMBL" id="MU842862">
    <property type="protein sequence ID" value="KAK2029562.1"/>
    <property type="molecule type" value="Genomic_DNA"/>
</dbReference>
<dbReference type="PANTHER" id="PTHR23416">
    <property type="entry name" value="SIALIC ACID SYNTHASE-RELATED"/>
    <property type="match status" value="1"/>
</dbReference>
<evidence type="ECO:0000256" key="3">
    <source>
        <dbReference type="SAM" id="MobiDB-lite"/>
    </source>
</evidence>
<feature type="compositionally biased region" description="Polar residues" evidence="3">
    <location>
        <begin position="225"/>
        <end position="238"/>
    </location>
</feature>
<accession>A0AAD9M2G8</accession>
<dbReference type="GO" id="GO:0008374">
    <property type="term" value="F:O-acyltransferase activity"/>
    <property type="evidence" value="ECO:0007669"/>
    <property type="project" value="TreeGrafter"/>
</dbReference>
<comment type="caution">
    <text evidence="5">The sequence shown here is derived from an EMBL/GenBank/DDBJ whole genome shotgun (WGS) entry which is preliminary data.</text>
</comment>
<dbReference type="SUPFAM" id="SSF51161">
    <property type="entry name" value="Trimeric LpxA-like enzymes"/>
    <property type="match status" value="1"/>
</dbReference>
<feature type="compositionally biased region" description="Basic and acidic residues" evidence="3">
    <location>
        <begin position="136"/>
        <end position="155"/>
    </location>
</feature>
<dbReference type="PANTHER" id="PTHR23416:SF23">
    <property type="entry name" value="ACETYLTRANSFERASE C18B11.09C-RELATED"/>
    <property type="match status" value="1"/>
</dbReference>
<dbReference type="Proteomes" id="UP001232148">
    <property type="component" value="Unassembled WGS sequence"/>
</dbReference>
<dbReference type="AlphaFoldDB" id="A0AAD9M2G8"/>
<dbReference type="Pfam" id="PF12464">
    <property type="entry name" value="Mac"/>
    <property type="match status" value="1"/>
</dbReference>
<dbReference type="GO" id="GO:0016407">
    <property type="term" value="F:acetyltransferase activity"/>
    <property type="evidence" value="ECO:0007669"/>
    <property type="project" value="InterPro"/>
</dbReference>
<evidence type="ECO:0000259" key="4">
    <source>
        <dbReference type="SMART" id="SM01266"/>
    </source>
</evidence>
<dbReference type="InterPro" id="IPR024688">
    <property type="entry name" value="Mac_dom"/>
</dbReference>
<evidence type="ECO:0000256" key="2">
    <source>
        <dbReference type="ARBA" id="ARBA00022679"/>
    </source>
</evidence>
<feature type="non-terminal residue" evidence="5">
    <location>
        <position position="238"/>
    </location>
</feature>
<protein>
    <recommendedName>
        <fullName evidence="4">Maltose/galactoside acetyltransferase domain-containing protein</fullName>
    </recommendedName>
</protein>
<feature type="region of interest" description="Disordered" evidence="3">
    <location>
        <begin position="135"/>
        <end position="238"/>
    </location>
</feature>
<feature type="compositionally biased region" description="Low complexity" evidence="3">
    <location>
        <begin position="198"/>
        <end position="211"/>
    </location>
</feature>